<accession>A0ABT4AZA8</accession>
<dbReference type="InterPro" id="IPR052553">
    <property type="entry name" value="CbiG_hydrolase"/>
</dbReference>
<comment type="caution">
    <text evidence="2">The sequence shown here is derived from an EMBL/GenBank/DDBJ whole genome shotgun (WGS) entry which is preliminary data.</text>
</comment>
<protein>
    <submittedName>
        <fullName evidence="2">Cobalamin biosynthesis protein</fullName>
    </submittedName>
</protein>
<dbReference type="EMBL" id="JAPNTZ010000005">
    <property type="protein sequence ID" value="MCY1139578.1"/>
    <property type="molecule type" value="Genomic_DNA"/>
</dbReference>
<dbReference type="Pfam" id="PF01890">
    <property type="entry name" value="CbiG_C"/>
    <property type="match status" value="1"/>
</dbReference>
<dbReference type="Proteomes" id="UP001151002">
    <property type="component" value="Unassembled WGS sequence"/>
</dbReference>
<dbReference type="RefSeq" id="WP_267563697.1">
    <property type="nucleotide sequence ID" value="NZ_JAPNTZ010000005.1"/>
</dbReference>
<gene>
    <name evidence="2" type="ORF">OWR29_16385</name>
</gene>
<keyword evidence="3" id="KW-1185">Reference proteome</keyword>
<dbReference type="PANTHER" id="PTHR37477:SF1">
    <property type="entry name" value="COBALT-PRECORRIN-5A HYDROLASE"/>
    <property type="match status" value="1"/>
</dbReference>
<dbReference type="InterPro" id="IPR002750">
    <property type="entry name" value="CobE/GbiG_C"/>
</dbReference>
<evidence type="ECO:0000313" key="3">
    <source>
        <dbReference type="Proteomes" id="UP001151002"/>
    </source>
</evidence>
<evidence type="ECO:0000259" key="1">
    <source>
        <dbReference type="Pfam" id="PF01890"/>
    </source>
</evidence>
<dbReference type="SUPFAM" id="SSF159664">
    <property type="entry name" value="CobE/GbiG C-terminal domain-like"/>
    <property type="match status" value="1"/>
</dbReference>
<dbReference type="PANTHER" id="PTHR37477">
    <property type="entry name" value="COBALT-PRECORRIN-5A HYDROLASE"/>
    <property type="match status" value="1"/>
</dbReference>
<feature type="domain" description="CobE/GbiG C-terminal" evidence="1">
    <location>
        <begin position="17"/>
        <end position="134"/>
    </location>
</feature>
<proteinExistence type="predicted"/>
<dbReference type="Gene3D" id="3.30.420.180">
    <property type="entry name" value="CobE/GbiG C-terminal domain"/>
    <property type="match status" value="1"/>
</dbReference>
<name>A0ABT4AZA8_9ACTN</name>
<dbReference type="InterPro" id="IPR036518">
    <property type="entry name" value="CobE/GbiG_C_sf"/>
</dbReference>
<evidence type="ECO:0000313" key="2">
    <source>
        <dbReference type="EMBL" id="MCY1139578.1"/>
    </source>
</evidence>
<reference evidence="2" key="1">
    <citation type="submission" date="2022-11" db="EMBL/GenBank/DDBJ databases">
        <authorList>
            <person name="Somphong A."/>
            <person name="Phongsopitanun W."/>
        </authorList>
    </citation>
    <scope>NUCLEOTIDE SEQUENCE</scope>
    <source>
        <strain evidence="2">Pm04-4</strain>
    </source>
</reference>
<sequence>MTSRAGTGPVPAGATVAVGVGARPGVAGADLHAAVRAALTVAGLAPGDVTVLATVDRRAGEPAVRETALGLGWRLLALPAAELARQNVPNPSRTVDGAVGTPSVAEAAALVAAGPGGTLLLPKQVCGYVTVAIARSAAA</sequence>
<organism evidence="2 3">
    <name type="scientific">Paractinoplanes pyxinae</name>
    <dbReference type="NCBI Taxonomy" id="2997416"/>
    <lineage>
        <taxon>Bacteria</taxon>
        <taxon>Bacillati</taxon>
        <taxon>Actinomycetota</taxon>
        <taxon>Actinomycetes</taxon>
        <taxon>Micromonosporales</taxon>
        <taxon>Micromonosporaceae</taxon>
        <taxon>Paractinoplanes</taxon>
    </lineage>
</organism>